<protein>
    <submittedName>
        <fullName evidence="1">Uncharacterized protein</fullName>
    </submittedName>
</protein>
<evidence type="ECO:0000313" key="2">
    <source>
        <dbReference type="Proteomes" id="UP001178507"/>
    </source>
</evidence>
<comment type="caution">
    <text evidence="1">The sequence shown here is derived from an EMBL/GenBank/DDBJ whole genome shotgun (WGS) entry which is preliminary data.</text>
</comment>
<dbReference type="EMBL" id="CAUJNA010003303">
    <property type="protein sequence ID" value="CAJ1398527.1"/>
    <property type="molecule type" value="Genomic_DNA"/>
</dbReference>
<dbReference type="Proteomes" id="UP001178507">
    <property type="component" value="Unassembled WGS sequence"/>
</dbReference>
<name>A0AA36N8Y1_9DINO</name>
<proteinExistence type="predicted"/>
<keyword evidence="2" id="KW-1185">Reference proteome</keyword>
<organism evidence="1 2">
    <name type="scientific">Effrenium voratum</name>
    <dbReference type="NCBI Taxonomy" id="2562239"/>
    <lineage>
        <taxon>Eukaryota</taxon>
        <taxon>Sar</taxon>
        <taxon>Alveolata</taxon>
        <taxon>Dinophyceae</taxon>
        <taxon>Suessiales</taxon>
        <taxon>Symbiodiniaceae</taxon>
        <taxon>Effrenium</taxon>
    </lineage>
</organism>
<gene>
    <name evidence="1" type="ORF">EVOR1521_LOCUS22302</name>
</gene>
<sequence>MAVLGAKGELPNLKLPEGSKELKDEKAVRLCELIDVVGAAVGIRAYHRASGLSMPTLSPVPAEDKAPLFQRVTDFCSSGLTWDSISWGPRLEAKDLNLDVYKRLGMERTKQFVGITSPYAPASKWEPALTTAYDWFQWSLDAYPPNHDFFRLLGDFHKEGAAMSSRVQRIPASHTKIHCPRLAWSTFNALFATPLAWFRRRDEDMGMLQKNNPPIYKNTWLSFGFSLKRIPRRCSLRLGGSFHFVWKRPNPPNSFTT</sequence>
<reference evidence="1" key="1">
    <citation type="submission" date="2023-08" db="EMBL/GenBank/DDBJ databases">
        <authorList>
            <person name="Chen Y."/>
            <person name="Shah S."/>
            <person name="Dougan E. K."/>
            <person name="Thang M."/>
            <person name="Chan C."/>
        </authorList>
    </citation>
    <scope>NUCLEOTIDE SEQUENCE</scope>
</reference>
<accession>A0AA36N8Y1</accession>
<evidence type="ECO:0000313" key="1">
    <source>
        <dbReference type="EMBL" id="CAJ1398527.1"/>
    </source>
</evidence>
<dbReference type="AlphaFoldDB" id="A0AA36N8Y1"/>